<feature type="transmembrane region" description="Helical" evidence="1">
    <location>
        <begin position="181"/>
        <end position="201"/>
    </location>
</feature>
<organism evidence="2 3">
    <name type="scientific">Paenibacillus antri</name>
    <dbReference type="NCBI Taxonomy" id="2582848"/>
    <lineage>
        <taxon>Bacteria</taxon>
        <taxon>Bacillati</taxon>
        <taxon>Bacillota</taxon>
        <taxon>Bacilli</taxon>
        <taxon>Bacillales</taxon>
        <taxon>Paenibacillaceae</taxon>
        <taxon>Paenibacillus</taxon>
    </lineage>
</organism>
<keyword evidence="1" id="KW-0812">Transmembrane</keyword>
<keyword evidence="1" id="KW-0472">Membrane</keyword>
<dbReference type="EMBL" id="VCIW01000005">
    <property type="protein sequence ID" value="TLS52507.1"/>
    <property type="molecule type" value="Genomic_DNA"/>
</dbReference>
<dbReference type="AlphaFoldDB" id="A0A5R9G7W0"/>
<feature type="transmembrane region" description="Helical" evidence="1">
    <location>
        <begin position="146"/>
        <end position="169"/>
    </location>
</feature>
<evidence type="ECO:0000313" key="3">
    <source>
        <dbReference type="Proteomes" id="UP000309676"/>
    </source>
</evidence>
<feature type="transmembrane region" description="Helical" evidence="1">
    <location>
        <begin position="68"/>
        <end position="85"/>
    </location>
</feature>
<dbReference type="Proteomes" id="UP000309676">
    <property type="component" value="Unassembled WGS sequence"/>
</dbReference>
<proteinExistence type="predicted"/>
<name>A0A5R9G7W0_9BACL</name>
<accession>A0A5R9G7W0</accession>
<dbReference type="OrthoDB" id="7995400at2"/>
<sequence>MSIALILSAIGTFVVTNIDDIFVLMIFFAQIEKARHANIVLGQYLGFGLLVLISILGAFGFTFLPPEWTGFLGLIPIILGIRMFLKKEEEDEAEEALEKLGDVKTQASNNRLFGPLTGKVAAITFANGGDNLGIYIPYFTTQGTGSLIYIAVIFLVMVAVWCFFGYRLARFPAILKVLQKYGSVIVPLVFIALGISIMVHGDSFEYLIGLFR</sequence>
<feature type="transmembrane region" description="Helical" evidence="1">
    <location>
        <begin position="41"/>
        <end position="62"/>
    </location>
</feature>
<dbReference type="InterPro" id="IPR004676">
    <property type="entry name" value="Cd-R_transporter"/>
</dbReference>
<keyword evidence="3" id="KW-1185">Reference proteome</keyword>
<protein>
    <submittedName>
        <fullName evidence="2">Cadmium resistance protein CadD</fullName>
    </submittedName>
</protein>
<dbReference type="Pfam" id="PF03596">
    <property type="entry name" value="Cad"/>
    <property type="match status" value="1"/>
</dbReference>
<feature type="transmembrane region" description="Helical" evidence="1">
    <location>
        <begin position="6"/>
        <end position="29"/>
    </location>
</feature>
<keyword evidence="1" id="KW-1133">Transmembrane helix</keyword>
<dbReference type="RefSeq" id="WP_138194163.1">
    <property type="nucleotide sequence ID" value="NZ_VCIW01000005.1"/>
</dbReference>
<evidence type="ECO:0000256" key="1">
    <source>
        <dbReference type="SAM" id="Phobius"/>
    </source>
</evidence>
<reference evidence="2 3" key="1">
    <citation type="submission" date="2019-05" db="EMBL/GenBank/DDBJ databases">
        <authorList>
            <person name="Narsing Rao M.P."/>
            <person name="Li W.J."/>
        </authorList>
    </citation>
    <scope>NUCLEOTIDE SEQUENCE [LARGE SCALE GENOMIC DNA]</scope>
    <source>
        <strain evidence="2 3">SYSU_K30003</strain>
    </source>
</reference>
<evidence type="ECO:0000313" key="2">
    <source>
        <dbReference type="EMBL" id="TLS52507.1"/>
    </source>
</evidence>
<comment type="caution">
    <text evidence="2">The sequence shown here is derived from an EMBL/GenBank/DDBJ whole genome shotgun (WGS) entry which is preliminary data.</text>
</comment>
<gene>
    <name evidence="2" type="ORF">FE782_11155</name>
</gene>